<dbReference type="OrthoDB" id="9802264at2"/>
<name>A3V161_9RHOB</name>
<sequence length="240" mass="25387">MVNEHNILPLTLREITVKRRGKHILGPVSLTLQGKGISVVVGPNGSGKTTLLRAMHGLDRISAGHKAWAVSDAQAHAAQSFVFQAPIMMRRTVRDNIAYPLVLRGVNRRDARAAADVWAARVGLGSAVLRAATVLSGGEKQKLALARALVTAPQVLFLDEPCANLDGHATQEIEAILHAACADGTRVVMSTHDLGQARRLADEVLFVHAGQVVEILPAAVFFAGPASAQAAAFLNGDLVL</sequence>
<dbReference type="InterPro" id="IPR003593">
    <property type="entry name" value="AAA+_ATPase"/>
</dbReference>
<gene>
    <name evidence="4" type="ORF">SKA53_09154</name>
</gene>
<feature type="domain" description="ABC transporter" evidence="3">
    <location>
        <begin position="10"/>
        <end position="234"/>
    </location>
</feature>
<dbReference type="AlphaFoldDB" id="A3V161"/>
<dbReference type="Pfam" id="PF00005">
    <property type="entry name" value="ABC_tran"/>
    <property type="match status" value="1"/>
</dbReference>
<dbReference type="InterPro" id="IPR003439">
    <property type="entry name" value="ABC_transporter-like_ATP-bd"/>
</dbReference>
<evidence type="ECO:0000256" key="1">
    <source>
        <dbReference type="ARBA" id="ARBA00022741"/>
    </source>
</evidence>
<evidence type="ECO:0000313" key="4">
    <source>
        <dbReference type="EMBL" id="EAQ07879.1"/>
    </source>
</evidence>
<reference evidence="4 5" key="1">
    <citation type="submission" date="2006-01" db="EMBL/GenBank/DDBJ databases">
        <authorList>
            <person name="Hagstrom A."/>
            <person name="Ferriera S."/>
            <person name="Johnson J."/>
            <person name="Kravitz S."/>
            <person name="Halpern A."/>
            <person name="Remington K."/>
            <person name="Beeson K."/>
            <person name="Tran B."/>
            <person name="Rogers Y.-H."/>
            <person name="Friedman R."/>
            <person name="Venter J.C."/>
        </authorList>
    </citation>
    <scope>NUCLEOTIDE SEQUENCE [LARGE SCALE GENOMIC DNA]</scope>
    <source>
        <strain evidence="4 5">SKA53</strain>
    </source>
</reference>
<dbReference type="InterPro" id="IPR015854">
    <property type="entry name" value="ABC_transpr_LolD-like"/>
</dbReference>
<organism evidence="4 5">
    <name type="scientific">Yoonia vestfoldensis SKA53</name>
    <dbReference type="NCBI Taxonomy" id="314232"/>
    <lineage>
        <taxon>Bacteria</taxon>
        <taxon>Pseudomonadati</taxon>
        <taxon>Pseudomonadota</taxon>
        <taxon>Alphaproteobacteria</taxon>
        <taxon>Rhodobacterales</taxon>
        <taxon>Paracoccaceae</taxon>
        <taxon>Yoonia</taxon>
    </lineage>
</organism>
<dbReference type="SMART" id="SM00382">
    <property type="entry name" value="AAA"/>
    <property type="match status" value="1"/>
</dbReference>
<evidence type="ECO:0000256" key="2">
    <source>
        <dbReference type="ARBA" id="ARBA00022840"/>
    </source>
</evidence>
<dbReference type="GO" id="GO:0005886">
    <property type="term" value="C:plasma membrane"/>
    <property type="evidence" value="ECO:0007669"/>
    <property type="project" value="TreeGrafter"/>
</dbReference>
<dbReference type="STRING" id="314232.SKA53_09154"/>
<dbReference type="GO" id="GO:0022857">
    <property type="term" value="F:transmembrane transporter activity"/>
    <property type="evidence" value="ECO:0007669"/>
    <property type="project" value="TreeGrafter"/>
</dbReference>
<dbReference type="Gene3D" id="3.40.50.300">
    <property type="entry name" value="P-loop containing nucleotide triphosphate hydrolases"/>
    <property type="match status" value="1"/>
</dbReference>
<dbReference type="GO" id="GO:0005524">
    <property type="term" value="F:ATP binding"/>
    <property type="evidence" value="ECO:0007669"/>
    <property type="project" value="UniProtKB-KW"/>
</dbReference>
<comment type="caution">
    <text evidence="4">The sequence shown here is derived from an EMBL/GenBank/DDBJ whole genome shotgun (WGS) entry which is preliminary data.</text>
</comment>
<dbReference type="SUPFAM" id="SSF52540">
    <property type="entry name" value="P-loop containing nucleoside triphosphate hydrolases"/>
    <property type="match status" value="1"/>
</dbReference>
<keyword evidence="2" id="KW-0067">ATP-binding</keyword>
<dbReference type="RefSeq" id="WP_007205781.1">
    <property type="nucleotide sequence ID" value="NZ_CH672414.1"/>
</dbReference>
<dbReference type="InterPro" id="IPR017871">
    <property type="entry name" value="ABC_transporter-like_CS"/>
</dbReference>
<dbReference type="GO" id="GO:0016887">
    <property type="term" value="F:ATP hydrolysis activity"/>
    <property type="evidence" value="ECO:0007669"/>
    <property type="project" value="InterPro"/>
</dbReference>
<dbReference type="PANTHER" id="PTHR24220">
    <property type="entry name" value="IMPORT ATP-BINDING PROTEIN"/>
    <property type="match status" value="1"/>
</dbReference>
<protein>
    <recommendedName>
        <fullName evidence="3">ABC transporter domain-containing protein</fullName>
    </recommendedName>
</protein>
<keyword evidence="5" id="KW-1185">Reference proteome</keyword>
<dbReference type="PROSITE" id="PS50893">
    <property type="entry name" value="ABC_TRANSPORTER_2"/>
    <property type="match status" value="1"/>
</dbReference>
<dbReference type="PROSITE" id="PS00211">
    <property type="entry name" value="ABC_TRANSPORTER_1"/>
    <property type="match status" value="1"/>
</dbReference>
<dbReference type="InterPro" id="IPR027417">
    <property type="entry name" value="P-loop_NTPase"/>
</dbReference>
<evidence type="ECO:0000259" key="3">
    <source>
        <dbReference type="PROSITE" id="PS50893"/>
    </source>
</evidence>
<dbReference type="HOGENOM" id="CLU_000604_1_22_5"/>
<dbReference type="Proteomes" id="UP000004507">
    <property type="component" value="Unassembled WGS sequence"/>
</dbReference>
<accession>A3V161</accession>
<dbReference type="EMBL" id="AAMS01000001">
    <property type="protein sequence ID" value="EAQ07879.1"/>
    <property type="molecule type" value="Genomic_DNA"/>
</dbReference>
<dbReference type="eggNOG" id="COG1126">
    <property type="taxonomic scope" value="Bacteria"/>
</dbReference>
<proteinExistence type="predicted"/>
<evidence type="ECO:0000313" key="5">
    <source>
        <dbReference type="Proteomes" id="UP000004507"/>
    </source>
</evidence>
<keyword evidence="1" id="KW-0547">Nucleotide-binding</keyword>